<gene>
    <name evidence="2" type="ORF">THRCLA_10029</name>
</gene>
<reference evidence="2 3" key="1">
    <citation type="journal article" date="2014" name="Genome Biol. Evol.">
        <title>The secreted proteins of Achlya hypogyna and Thraustotheca clavata identify the ancestral oomycete secretome and reveal gene acquisitions by horizontal gene transfer.</title>
        <authorList>
            <person name="Misner I."/>
            <person name="Blouin N."/>
            <person name="Leonard G."/>
            <person name="Richards T.A."/>
            <person name="Lane C.E."/>
        </authorList>
    </citation>
    <scope>NUCLEOTIDE SEQUENCE [LARGE SCALE GENOMIC DNA]</scope>
    <source>
        <strain evidence="2 3">ATCC 34112</strain>
    </source>
</reference>
<dbReference type="Proteomes" id="UP000243217">
    <property type="component" value="Unassembled WGS sequence"/>
</dbReference>
<feature type="region of interest" description="Disordered" evidence="1">
    <location>
        <begin position="385"/>
        <end position="411"/>
    </location>
</feature>
<protein>
    <submittedName>
        <fullName evidence="2">Uncharacterized protein</fullName>
    </submittedName>
</protein>
<feature type="compositionally biased region" description="Polar residues" evidence="1">
    <location>
        <begin position="127"/>
        <end position="146"/>
    </location>
</feature>
<dbReference type="EMBL" id="JNBS01002945">
    <property type="protein sequence ID" value="OQR88918.1"/>
    <property type="molecule type" value="Genomic_DNA"/>
</dbReference>
<organism evidence="2 3">
    <name type="scientific">Thraustotheca clavata</name>
    <dbReference type="NCBI Taxonomy" id="74557"/>
    <lineage>
        <taxon>Eukaryota</taxon>
        <taxon>Sar</taxon>
        <taxon>Stramenopiles</taxon>
        <taxon>Oomycota</taxon>
        <taxon>Saprolegniomycetes</taxon>
        <taxon>Saprolegniales</taxon>
        <taxon>Achlyaceae</taxon>
        <taxon>Thraustotheca</taxon>
    </lineage>
</organism>
<evidence type="ECO:0000313" key="3">
    <source>
        <dbReference type="Proteomes" id="UP000243217"/>
    </source>
</evidence>
<feature type="compositionally biased region" description="Polar residues" evidence="1">
    <location>
        <begin position="172"/>
        <end position="191"/>
    </location>
</feature>
<keyword evidence="3" id="KW-1185">Reference proteome</keyword>
<comment type="caution">
    <text evidence="2">The sequence shown here is derived from an EMBL/GenBank/DDBJ whole genome shotgun (WGS) entry which is preliminary data.</text>
</comment>
<evidence type="ECO:0000256" key="1">
    <source>
        <dbReference type="SAM" id="MobiDB-lite"/>
    </source>
</evidence>
<feature type="compositionally biased region" description="Low complexity" evidence="1">
    <location>
        <begin position="99"/>
        <end position="108"/>
    </location>
</feature>
<name>A0A1V9YT58_9STRA</name>
<feature type="compositionally biased region" description="Basic residues" evidence="1">
    <location>
        <begin position="26"/>
        <end position="36"/>
    </location>
</feature>
<evidence type="ECO:0000313" key="2">
    <source>
        <dbReference type="EMBL" id="OQR88918.1"/>
    </source>
</evidence>
<proteinExistence type="predicted"/>
<feature type="region of interest" description="Disordered" evidence="1">
    <location>
        <begin position="15"/>
        <end position="202"/>
    </location>
</feature>
<feature type="compositionally biased region" description="Polar residues" evidence="1">
    <location>
        <begin position="52"/>
        <end position="61"/>
    </location>
</feature>
<accession>A0A1V9YT58</accession>
<sequence length="441" mass="48543">MTKAQLKEKEEILAIFSDGDQLPRDRKAKKNAKQQAKKAPMSPKSHKATASPRGQQKTQQKSKQRPLTPAQLKEQQEILAIFSDGYELPRDRKAKKNTKQNTKQNTNQKPKKAAMSPRAMTAVKLPSNKQRNQAAPKRQQQLSPAQRTERDEILSVLIDGGDLPRDYKPKKNVNQPKANVTKPQATSTVKSTSKRDKSKKNNTVANAASIQHKVALTVSPHGNQVIVGSPTKANRAIAAADTEGFTPVKRRRSLQLEKKVISEAMNAEKDAFMGILLESYEGPADISGFEIVKSRRTLLKEKRKSIEAQPVCHVASHKNDYSCQRAHSLWTSMRAQNAALAISTAQSPGKVVWTRQARPKSPSSPSAEKKAQILKSLSKALIAAASPPKEKTMSLKGKVQSKVQTQSPRNKVASIHTIKAVKPNSNHIQASKKSARVTLST</sequence>
<dbReference type="AlphaFoldDB" id="A0A1V9YT58"/>